<evidence type="ECO:0000313" key="16">
    <source>
        <dbReference type="Proteomes" id="UP000295399"/>
    </source>
</evidence>
<dbReference type="PANTHER" id="PTHR42801">
    <property type="entry name" value="THIOREDOXIN-DEPENDENT PEROXIDE REDUCTASE"/>
    <property type="match status" value="1"/>
</dbReference>
<evidence type="ECO:0000259" key="14">
    <source>
        <dbReference type="PROSITE" id="PS51352"/>
    </source>
</evidence>
<gene>
    <name evidence="15" type="ORF">EV659_101316</name>
</gene>
<keyword evidence="7" id="KW-1015">Disulfide bond</keyword>
<evidence type="ECO:0000313" key="15">
    <source>
        <dbReference type="EMBL" id="TCP38412.1"/>
    </source>
</evidence>
<dbReference type="SUPFAM" id="SSF52833">
    <property type="entry name" value="Thioredoxin-like"/>
    <property type="match status" value="1"/>
</dbReference>
<keyword evidence="8" id="KW-0676">Redox-active center</keyword>
<proteinExistence type="inferred from homology"/>
<evidence type="ECO:0000256" key="4">
    <source>
        <dbReference type="ARBA" id="ARBA00022559"/>
    </source>
</evidence>
<evidence type="ECO:0000256" key="13">
    <source>
        <dbReference type="PIRSR" id="PIRSR000239-1"/>
    </source>
</evidence>
<dbReference type="Proteomes" id="UP000295399">
    <property type="component" value="Unassembled WGS sequence"/>
</dbReference>
<dbReference type="InterPro" id="IPR050924">
    <property type="entry name" value="Peroxiredoxin_BCP/PrxQ"/>
</dbReference>
<feature type="active site" description="Cysteine sulfenic acid (-SOH) intermediate; for peroxidase activity" evidence="13">
    <location>
        <position position="45"/>
    </location>
</feature>
<evidence type="ECO:0000256" key="5">
    <source>
        <dbReference type="ARBA" id="ARBA00022862"/>
    </source>
</evidence>
<sequence>MAPEAGDAAPAFTLPDDTGGQVSLADFQGTKLVLYFYPRDDTPGCTKEAIAFTEHLDAFKAADTAIVGVSKDTVAKHGKFRAKHNLGIPLASDAEATVCEDYGVWVEKNMYGRKSMGIERATFLIDRNGNVARVWRKVKVPGHAEAVLDAAKALA</sequence>
<dbReference type="RefSeq" id="WP_132706824.1">
    <property type="nucleotide sequence ID" value="NZ_JACIGF010000001.1"/>
</dbReference>
<dbReference type="InterPro" id="IPR013766">
    <property type="entry name" value="Thioredoxin_domain"/>
</dbReference>
<keyword evidence="5" id="KW-0049">Antioxidant</keyword>
<evidence type="ECO:0000256" key="2">
    <source>
        <dbReference type="ARBA" id="ARBA00011245"/>
    </source>
</evidence>
<comment type="subunit">
    <text evidence="2">Monomer.</text>
</comment>
<accession>A0A4R2PRC3</accession>
<dbReference type="PANTHER" id="PTHR42801:SF4">
    <property type="entry name" value="AHPC_TSA FAMILY PROTEIN"/>
    <property type="match status" value="1"/>
</dbReference>
<evidence type="ECO:0000256" key="12">
    <source>
        <dbReference type="ARBA" id="ARBA00049091"/>
    </source>
</evidence>
<dbReference type="GO" id="GO:0034599">
    <property type="term" value="P:cellular response to oxidative stress"/>
    <property type="evidence" value="ECO:0007669"/>
    <property type="project" value="TreeGrafter"/>
</dbReference>
<evidence type="ECO:0000256" key="6">
    <source>
        <dbReference type="ARBA" id="ARBA00023002"/>
    </source>
</evidence>
<dbReference type="Pfam" id="PF00578">
    <property type="entry name" value="AhpC-TSA"/>
    <property type="match status" value="1"/>
</dbReference>
<reference evidence="15 16" key="1">
    <citation type="submission" date="2019-03" db="EMBL/GenBank/DDBJ databases">
        <title>Genomic Encyclopedia of Type Strains, Phase IV (KMG-IV): sequencing the most valuable type-strain genomes for metagenomic binning, comparative biology and taxonomic classification.</title>
        <authorList>
            <person name="Goeker M."/>
        </authorList>
    </citation>
    <scope>NUCLEOTIDE SEQUENCE [LARGE SCALE GENOMIC DNA]</scope>
    <source>
        <strain evidence="15 16">DSM 2132</strain>
    </source>
</reference>
<dbReference type="CDD" id="cd03017">
    <property type="entry name" value="PRX_BCP"/>
    <property type="match status" value="1"/>
</dbReference>
<comment type="catalytic activity">
    <reaction evidence="12">
        <text>a hydroperoxide + [thioredoxin]-dithiol = an alcohol + [thioredoxin]-disulfide + H2O</text>
        <dbReference type="Rhea" id="RHEA:62620"/>
        <dbReference type="Rhea" id="RHEA-COMP:10698"/>
        <dbReference type="Rhea" id="RHEA-COMP:10700"/>
        <dbReference type="ChEBI" id="CHEBI:15377"/>
        <dbReference type="ChEBI" id="CHEBI:29950"/>
        <dbReference type="ChEBI" id="CHEBI:30879"/>
        <dbReference type="ChEBI" id="CHEBI:35924"/>
        <dbReference type="ChEBI" id="CHEBI:50058"/>
        <dbReference type="EC" id="1.11.1.24"/>
    </reaction>
</comment>
<dbReference type="InterPro" id="IPR000866">
    <property type="entry name" value="AhpC/TSA"/>
</dbReference>
<dbReference type="PIRSF" id="PIRSF000239">
    <property type="entry name" value="AHPC"/>
    <property type="match status" value="1"/>
</dbReference>
<dbReference type="Gene3D" id="3.40.30.10">
    <property type="entry name" value="Glutaredoxin"/>
    <property type="match status" value="1"/>
</dbReference>
<dbReference type="FunCoup" id="A0A4R2PRC3">
    <property type="interactions" value="555"/>
</dbReference>
<dbReference type="InterPro" id="IPR024706">
    <property type="entry name" value="Peroxiredoxin_AhpC-typ"/>
</dbReference>
<dbReference type="GO" id="GO:0045454">
    <property type="term" value="P:cell redox homeostasis"/>
    <property type="evidence" value="ECO:0007669"/>
    <property type="project" value="TreeGrafter"/>
</dbReference>
<dbReference type="EC" id="1.11.1.24" evidence="3"/>
<evidence type="ECO:0000256" key="8">
    <source>
        <dbReference type="ARBA" id="ARBA00023284"/>
    </source>
</evidence>
<comment type="function">
    <text evidence="1">Thiol-specific peroxidase that catalyzes the reduction of hydrogen peroxide and organic hydroperoxides to water and alcohols, respectively. Plays a role in cell protection against oxidative stress by detoxifying peroxides and as sensor of hydrogen peroxide-mediated signaling events.</text>
</comment>
<dbReference type="InParanoid" id="A0A4R2PRC3"/>
<dbReference type="GO" id="GO:0008379">
    <property type="term" value="F:thioredoxin peroxidase activity"/>
    <property type="evidence" value="ECO:0007669"/>
    <property type="project" value="TreeGrafter"/>
</dbReference>
<evidence type="ECO:0000256" key="9">
    <source>
        <dbReference type="ARBA" id="ARBA00032824"/>
    </source>
</evidence>
<evidence type="ECO:0000256" key="7">
    <source>
        <dbReference type="ARBA" id="ARBA00023157"/>
    </source>
</evidence>
<name>A0A4R2PRC3_RHOSA</name>
<organism evidence="15 16">
    <name type="scientific">Rhodothalassium salexigens DSM 2132</name>
    <dbReference type="NCBI Taxonomy" id="1188247"/>
    <lineage>
        <taxon>Bacteria</taxon>
        <taxon>Pseudomonadati</taxon>
        <taxon>Pseudomonadota</taxon>
        <taxon>Alphaproteobacteria</taxon>
        <taxon>Rhodothalassiales</taxon>
        <taxon>Rhodothalassiaceae</taxon>
        <taxon>Rhodothalassium</taxon>
    </lineage>
</organism>
<protein>
    <recommendedName>
        <fullName evidence="3">thioredoxin-dependent peroxiredoxin</fullName>
        <ecNumber evidence="3">1.11.1.24</ecNumber>
    </recommendedName>
    <alternativeName>
        <fullName evidence="9">Thioredoxin peroxidase</fullName>
    </alternativeName>
    <alternativeName>
        <fullName evidence="11">Thioredoxin-dependent peroxiredoxin Bcp</fullName>
    </alternativeName>
</protein>
<keyword evidence="16" id="KW-1185">Reference proteome</keyword>
<dbReference type="FunFam" id="3.40.30.10:FF:000007">
    <property type="entry name" value="Thioredoxin-dependent thiol peroxidase"/>
    <property type="match status" value="1"/>
</dbReference>
<feature type="domain" description="Thioredoxin" evidence="14">
    <location>
        <begin position="3"/>
        <end position="155"/>
    </location>
</feature>
<evidence type="ECO:0000256" key="1">
    <source>
        <dbReference type="ARBA" id="ARBA00003330"/>
    </source>
</evidence>
<evidence type="ECO:0000256" key="3">
    <source>
        <dbReference type="ARBA" id="ARBA00013017"/>
    </source>
</evidence>
<dbReference type="OrthoDB" id="9812811at2"/>
<dbReference type="EMBL" id="SLXO01000001">
    <property type="protein sequence ID" value="TCP38412.1"/>
    <property type="molecule type" value="Genomic_DNA"/>
</dbReference>
<comment type="caution">
    <text evidence="15">The sequence shown here is derived from an EMBL/GenBank/DDBJ whole genome shotgun (WGS) entry which is preliminary data.</text>
</comment>
<dbReference type="AlphaFoldDB" id="A0A4R2PRC3"/>
<dbReference type="InterPro" id="IPR036249">
    <property type="entry name" value="Thioredoxin-like_sf"/>
</dbReference>
<comment type="similarity">
    <text evidence="10">Belongs to the peroxiredoxin family. BCP/PrxQ subfamily.</text>
</comment>
<dbReference type="NCBIfam" id="NF006960">
    <property type="entry name" value="PRK09437.1"/>
    <property type="match status" value="1"/>
</dbReference>
<dbReference type="GO" id="GO:0005737">
    <property type="term" value="C:cytoplasm"/>
    <property type="evidence" value="ECO:0007669"/>
    <property type="project" value="TreeGrafter"/>
</dbReference>
<keyword evidence="6" id="KW-0560">Oxidoreductase</keyword>
<evidence type="ECO:0000256" key="10">
    <source>
        <dbReference type="ARBA" id="ARBA00038489"/>
    </source>
</evidence>
<keyword evidence="4" id="KW-0575">Peroxidase</keyword>
<dbReference type="PROSITE" id="PS51352">
    <property type="entry name" value="THIOREDOXIN_2"/>
    <property type="match status" value="1"/>
</dbReference>
<evidence type="ECO:0000256" key="11">
    <source>
        <dbReference type="ARBA" id="ARBA00042639"/>
    </source>
</evidence>